<dbReference type="Proteomes" id="UP001211872">
    <property type="component" value="Chromosome"/>
</dbReference>
<feature type="signal peptide" evidence="1">
    <location>
        <begin position="1"/>
        <end position="19"/>
    </location>
</feature>
<dbReference type="EMBL" id="CP115396">
    <property type="protein sequence ID" value="WBO84041.1"/>
    <property type="molecule type" value="Genomic_DNA"/>
</dbReference>
<dbReference type="InterPro" id="IPR026444">
    <property type="entry name" value="Secre_tail"/>
</dbReference>
<accession>A0ABY7PMP7</accession>
<keyword evidence="3" id="KW-1185">Reference proteome</keyword>
<gene>
    <name evidence="2" type="ORF">O9Z63_16885</name>
</gene>
<name>A0ABY7PMP7_9BACT</name>
<protein>
    <submittedName>
        <fullName evidence="2">T9SS type A sorting domain-containing protein</fullName>
    </submittedName>
</protein>
<evidence type="ECO:0000256" key="1">
    <source>
        <dbReference type="SAM" id="SignalP"/>
    </source>
</evidence>
<sequence>MKPFYSLLALGLAAGPLAAQGLTNNGAVLTVPAGATLYVPGALNNQAGSTLSNAGTVLVGGNLTNAGTLTSAGLVRAVGTANQSLTSGGASLAQLEIANTGPAGQNVVSVPADLTITQQLTLTSGMVQTATTATVLLPNTASVSGEAPGRYVQGNLQVTRTGVNSTTNFGNGATLNPGNNLGTVTVKRTAGLLLPNVSYGQNTAAPAFKGIDRIWTITSGNNPNSAVAVTLDWLPENDNSLSSFAAMQAWQAATPSSWQKAGAQAAATTTPSSRSFSFSTTVLGLLTVSNSANPLPVELVEFTAERQGEDGLLRWTTASETNNARFEVEASADGRTFSRIGQVDGRGTTSQRSDYRFLDRNLARYQASPVYYRLRQVDQDGTTTTSPVRTVQVPGATPKLLAEAFPNPHRNGKLTLRVQAPEAGTITVRVHEATGRLLWQETRPVQAGWNEQALPRAAELPQGLYLLSVGQARQQQIVKLVRE</sequence>
<evidence type="ECO:0000313" key="2">
    <source>
        <dbReference type="EMBL" id="WBO84041.1"/>
    </source>
</evidence>
<dbReference type="NCBIfam" id="TIGR04183">
    <property type="entry name" value="Por_Secre_tail"/>
    <property type="match status" value="1"/>
</dbReference>
<reference evidence="2 3" key="1">
    <citation type="journal article" date="2011" name="Int. J. Syst. Evol. Microbiol.">
        <title>Hymenobacter yonginensis sp. nov., isolated from a mesotrophic artificial lake.</title>
        <authorList>
            <person name="Joung Y."/>
            <person name="Cho S.H."/>
            <person name="Kim H."/>
            <person name="Kim S.B."/>
            <person name="Joh K."/>
        </authorList>
    </citation>
    <scope>NUCLEOTIDE SEQUENCE [LARGE SCALE GENOMIC DNA]</scope>
    <source>
        <strain evidence="2 3">KCTC 22745</strain>
    </source>
</reference>
<organism evidence="2 3">
    <name type="scientific">Hymenobacter yonginensis</name>
    <dbReference type="NCBI Taxonomy" id="748197"/>
    <lineage>
        <taxon>Bacteria</taxon>
        <taxon>Pseudomonadati</taxon>
        <taxon>Bacteroidota</taxon>
        <taxon>Cytophagia</taxon>
        <taxon>Cytophagales</taxon>
        <taxon>Hymenobacteraceae</taxon>
        <taxon>Hymenobacter</taxon>
    </lineage>
</organism>
<feature type="chain" id="PRO_5045307705" evidence="1">
    <location>
        <begin position="20"/>
        <end position="483"/>
    </location>
</feature>
<dbReference type="RefSeq" id="WP_270126529.1">
    <property type="nucleotide sequence ID" value="NZ_CP115396.1"/>
</dbReference>
<evidence type="ECO:0000313" key="3">
    <source>
        <dbReference type="Proteomes" id="UP001211872"/>
    </source>
</evidence>
<proteinExistence type="predicted"/>
<keyword evidence="1" id="KW-0732">Signal</keyword>